<dbReference type="GO" id="GO:0000278">
    <property type="term" value="P:mitotic cell cycle"/>
    <property type="evidence" value="ECO:0007669"/>
    <property type="project" value="TreeGrafter"/>
</dbReference>
<dbReference type="AlphaFoldDB" id="A0A8T1SJF9"/>
<sequence length="282" mass="31862">MRLKLEELKESVEERTKEAEENLEKYCTLIINYYKLEEANEMLKTQVSLLSAQLKQPANFVNSPSQNSENPVTLNNQSVTEKRSDGDPTKLSGKRRRCQETKKDDGEPKSPIPETLSKKIKKGAIYQHSLTHENTEYEPDGLPEVVKRGFADIPTEKISPYVLRRTTLNLRTSPRLAAQNQRLSPCAQSFQKDRSDNLAEISKPTAGGRKSQKVDDTQQCQEETAIESMESSSRSPLCINKQPTKAVAENSRENLNTHKGRCSSSTQTLSDQNEQEENCMVQ</sequence>
<feature type="region of interest" description="Disordered" evidence="1">
    <location>
        <begin position="225"/>
        <end position="282"/>
    </location>
</feature>
<evidence type="ECO:0000313" key="4">
    <source>
        <dbReference type="Proteomes" id="UP000765507"/>
    </source>
</evidence>
<organism evidence="3 4">
    <name type="scientific">Chelydra serpentina</name>
    <name type="common">Snapping turtle</name>
    <name type="synonym">Testudo serpentina</name>
    <dbReference type="NCBI Taxonomy" id="8475"/>
    <lineage>
        <taxon>Eukaryota</taxon>
        <taxon>Metazoa</taxon>
        <taxon>Chordata</taxon>
        <taxon>Craniata</taxon>
        <taxon>Vertebrata</taxon>
        <taxon>Euteleostomi</taxon>
        <taxon>Archelosauria</taxon>
        <taxon>Testudinata</taxon>
        <taxon>Testudines</taxon>
        <taxon>Cryptodira</taxon>
        <taxon>Durocryptodira</taxon>
        <taxon>Americhelydia</taxon>
        <taxon>Chelydroidea</taxon>
        <taxon>Chelydridae</taxon>
        <taxon>Chelydra</taxon>
    </lineage>
</organism>
<feature type="compositionally biased region" description="Basic and acidic residues" evidence="1">
    <location>
        <begin position="98"/>
        <end position="108"/>
    </location>
</feature>
<dbReference type="GO" id="GO:0070840">
    <property type="term" value="F:dynein complex binding"/>
    <property type="evidence" value="ECO:0007669"/>
    <property type="project" value="TreeGrafter"/>
</dbReference>
<protein>
    <submittedName>
        <fullName evidence="3">Centromere protein F</fullName>
    </submittedName>
</protein>
<name>A0A8T1SJF9_CHESE</name>
<feature type="domain" description="Kinetochore protein Cenp-F/LEK1 Rb protein-binding" evidence="2">
    <location>
        <begin position="131"/>
        <end position="174"/>
    </location>
</feature>
<feature type="compositionally biased region" description="Polar residues" evidence="1">
    <location>
        <begin position="60"/>
        <end position="79"/>
    </location>
</feature>
<dbReference type="Proteomes" id="UP000765507">
    <property type="component" value="Unassembled WGS sequence"/>
</dbReference>
<dbReference type="OrthoDB" id="10255522at2759"/>
<feature type="compositionally biased region" description="Acidic residues" evidence="1">
    <location>
        <begin position="273"/>
        <end position="282"/>
    </location>
</feature>
<reference evidence="3 4" key="1">
    <citation type="journal article" date="2020" name="G3 (Bethesda)">
        <title>Draft Genome of the Common Snapping Turtle, Chelydra serpentina, a Model for Phenotypic Plasticity in Reptiles.</title>
        <authorList>
            <person name="Das D."/>
            <person name="Singh S.K."/>
            <person name="Bierstedt J."/>
            <person name="Erickson A."/>
            <person name="Galli G.L.J."/>
            <person name="Crossley D.A. 2nd"/>
            <person name="Rhen T."/>
        </authorList>
    </citation>
    <scope>NUCLEOTIDE SEQUENCE [LARGE SCALE GENOMIC DNA]</scope>
    <source>
        <strain evidence="3">KW</strain>
    </source>
</reference>
<evidence type="ECO:0000313" key="3">
    <source>
        <dbReference type="EMBL" id="KAG6928807.1"/>
    </source>
</evidence>
<comment type="caution">
    <text evidence="3">The sequence shown here is derived from an EMBL/GenBank/DDBJ whole genome shotgun (WGS) entry which is preliminary data.</text>
</comment>
<proteinExistence type="predicted"/>
<dbReference type="Pfam" id="PF10490">
    <property type="entry name" value="CENP-F_C_Rb_bdg"/>
    <property type="match status" value="1"/>
</dbReference>
<feature type="compositionally biased region" description="Polar residues" evidence="1">
    <location>
        <begin position="262"/>
        <end position="272"/>
    </location>
</feature>
<feature type="region of interest" description="Disordered" evidence="1">
    <location>
        <begin position="174"/>
        <end position="196"/>
    </location>
</feature>
<dbReference type="PANTHER" id="PTHR18874">
    <property type="entry name" value="CMF/LEK/CENP CELL DIVISION-RELATED"/>
    <property type="match status" value="1"/>
</dbReference>
<dbReference type="PANTHER" id="PTHR18874:SF10">
    <property type="entry name" value="CENTROMERE PROTEIN F"/>
    <property type="match status" value="1"/>
</dbReference>
<dbReference type="GO" id="GO:0008017">
    <property type="term" value="F:microtubule binding"/>
    <property type="evidence" value="ECO:0007669"/>
    <property type="project" value="InterPro"/>
</dbReference>
<evidence type="ECO:0000256" key="1">
    <source>
        <dbReference type="SAM" id="MobiDB-lite"/>
    </source>
</evidence>
<gene>
    <name evidence="3" type="primary">CENPF</name>
    <name evidence="3" type="ORF">G0U57_007431</name>
</gene>
<dbReference type="InterPro" id="IPR018302">
    <property type="entry name" value="CenpF/LEK1_Rb-prot-bd"/>
</dbReference>
<evidence type="ECO:0000259" key="2">
    <source>
        <dbReference type="Pfam" id="PF10490"/>
    </source>
</evidence>
<feature type="region of interest" description="Disordered" evidence="1">
    <location>
        <begin position="60"/>
        <end position="115"/>
    </location>
</feature>
<dbReference type="EMBL" id="JAHGAV010000200">
    <property type="protein sequence ID" value="KAG6928807.1"/>
    <property type="molecule type" value="Genomic_DNA"/>
</dbReference>
<keyword evidence="4" id="KW-1185">Reference proteome</keyword>
<accession>A0A8T1SJF9</accession>
<dbReference type="GO" id="GO:0051310">
    <property type="term" value="P:metaphase chromosome alignment"/>
    <property type="evidence" value="ECO:0007669"/>
    <property type="project" value="TreeGrafter"/>
</dbReference>
<feature type="region of interest" description="Disordered" evidence="1">
    <location>
        <begin position="1"/>
        <end position="21"/>
    </location>
</feature>
<dbReference type="GO" id="GO:0010389">
    <property type="term" value="P:regulation of G2/M transition of mitotic cell cycle"/>
    <property type="evidence" value="ECO:0007669"/>
    <property type="project" value="TreeGrafter"/>
</dbReference>
<feature type="compositionally biased region" description="Polar residues" evidence="1">
    <location>
        <begin position="174"/>
        <end position="190"/>
    </location>
</feature>
<dbReference type="GO" id="GO:0000775">
    <property type="term" value="C:chromosome, centromeric region"/>
    <property type="evidence" value="ECO:0007669"/>
    <property type="project" value="InterPro"/>
</dbReference>
<dbReference type="GO" id="GO:0005634">
    <property type="term" value="C:nucleus"/>
    <property type="evidence" value="ECO:0007669"/>
    <property type="project" value="TreeGrafter"/>
</dbReference>
<dbReference type="InterPro" id="IPR043513">
    <property type="entry name" value="Cenp-F"/>
</dbReference>
<dbReference type="GO" id="GO:0000922">
    <property type="term" value="C:spindle pole"/>
    <property type="evidence" value="ECO:0007669"/>
    <property type="project" value="TreeGrafter"/>
</dbReference>